<evidence type="ECO:0000256" key="6">
    <source>
        <dbReference type="RuleBase" id="RU361259"/>
    </source>
</evidence>
<evidence type="ECO:0000259" key="7">
    <source>
        <dbReference type="Pfam" id="PF00483"/>
    </source>
</evidence>
<name>A0ABQ3UK38_9CHLR</name>
<dbReference type="InterPro" id="IPR029044">
    <property type="entry name" value="Nucleotide-diphossugar_trans"/>
</dbReference>
<dbReference type="GO" id="GO:0016779">
    <property type="term" value="F:nucleotidyltransferase activity"/>
    <property type="evidence" value="ECO:0007669"/>
    <property type="project" value="UniProtKB-KW"/>
</dbReference>
<comment type="catalytic activity">
    <reaction evidence="5 6">
        <text>alpha-D-glucose 1-phosphate + UTP + H(+) = UDP-alpha-D-glucose + diphosphate</text>
        <dbReference type="Rhea" id="RHEA:19889"/>
        <dbReference type="ChEBI" id="CHEBI:15378"/>
        <dbReference type="ChEBI" id="CHEBI:33019"/>
        <dbReference type="ChEBI" id="CHEBI:46398"/>
        <dbReference type="ChEBI" id="CHEBI:58601"/>
        <dbReference type="ChEBI" id="CHEBI:58885"/>
        <dbReference type="EC" id="2.7.7.9"/>
    </reaction>
</comment>
<gene>
    <name evidence="8" type="primary">gtaB_1</name>
    <name evidence="8" type="ORF">KSB_15740</name>
</gene>
<dbReference type="PANTHER" id="PTHR43197">
    <property type="entry name" value="UTP--GLUCOSE-1-PHOSPHATE URIDYLYLTRANSFERASE"/>
    <property type="match status" value="1"/>
</dbReference>
<dbReference type="EMBL" id="BNJG01000001">
    <property type="protein sequence ID" value="GHO53099.1"/>
    <property type="molecule type" value="Genomic_DNA"/>
</dbReference>
<dbReference type="NCBIfam" id="TIGR01099">
    <property type="entry name" value="galU"/>
    <property type="match status" value="1"/>
</dbReference>
<keyword evidence="3 6" id="KW-0808">Transferase</keyword>
<dbReference type="PANTHER" id="PTHR43197:SF1">
    <property type="entry name" value="UTP--GLUCOSE-1-PHOSPHATE URIDYLYLTRANSFERASE"/>
    <property type="match status" value="1"/>
</dbReference>
<keyword evidence="9" id="KW-1185">Reference proteome</keyword>
<dbReference type="SUPFAM" id="SSF53448">
    <property type="entry name" value="Nucleotide-diphospho-sugar transferases"/>
    <property type="match status" value="1"/>
</dbReference>
<proteinExistence type="inferred from homology"/>
<sequence length="296" mass="32686">MSIRKAVLPVAGLGTRVLPASKVIPKEMLPLVDRPTLQYIVEEAVAAGIEEIIFVTSSSKRSIEDHFDSFPDLERTLERKGKLKELEELRRVQTLASFAAVRQPEAHGLGHAVLCAKHLVGNEPFVVMLGDDLVAPETPCLPRMIELFERTQSSVISLFEVPKEEISSFGIVAGEAVKGENDFIKISHMVEKPDPEEAPSNLAVAGRYVLSSDIFELLEHTQPGKGGEIQLTDALQRQAESGRCYGLRFDGERFDTGTPLGLLKTSIAYALKRPELAPALREYMHSVLQDQKLNEC</sequence>
<comment type="caution">
    <text evidence="8">The sequence shown here is derived from an EMBL/GenBank/DDBJ whole genome shotgun (WGS) entry which is preliminary data.</text>
</comment>
<dbReference type="RefSeq" id="WP_201369944.1">
    <property type="nucleotide sequence ID" value="NZ_BNJG01000001.1"/>
</dbReference>
<evidence type="ECO:0000313" key="8">
    <source>
        <dbReference type="EMBL" id="GHO53099.1"/>
    </source>
</evidence>
<organism evidence="8 9">
    <name type="scientific">Ktedonobacter robiniae</name>
    <dbReference type="NCBI Taxonomy" id="2778365"/>
    <lineage>
        <taxon>Bacteria</taxon>
        <taxon>Bacillati</taxon>
        <taxon>Chloroflexota</taxon>
        <taxon>Ktedonobacteria</taxon>
        <taxon>Ktedonobacterales</taxon>
        <taxon>Ktedonobacteraceae</taxon>
        <taxon>Ktedonobacter</taxon>
    </lineage>
</organism>
<evidence type="ECO:0000256" key="3">
    <source>
        <dbReference type="ARBA" id="ARBA00022679"/>
    </source>
</evidence>
<dbReference type="Proteomes" id="UP000654345">
    <property type="component" value="Unassembled WGS sequence"/>
</dbReference>
<reference evidence="8 9" key="1">
    <citation type="journal article" date="2021" name="Int. J. Syst. Evol. Microbiol.">
        <title>Reticulibacter mediterranei gen. nov., sp. nov., within the new family Reticulibacteraceae fam. nov., and Ktedonospora formicarum gen. nov., sp. nov., Ktedonobacter robiniae sp. nov., Dictyobacter formicarum sp. nov. and Dictyobacter arantiisoli sp. nov., belonging to the class Ktedonobacteria.</title>
        <authorList>
            <person name="Yabe S."/>
            <person name="Zheng Y."/>
            <person name="Wang C.M."/>
            <person name="Sakai Y."/>
            <person name="Abe K."/>
            <person name="Yokota A."/>
            <person name="Donadio S."/>
            <person name="Cavaletti L."/>
            <person name="Monciardini P."/>
        </authorList>
    </citation>
    <scope>NUCLEOTIDE SEQUENCE [LARGE SCALE GENOMIC DNA]</scope>
    <source>
        <strain evidence="8 9">SOSP1-30</strain>
    </source>
</reference>
<dbReference type="CDD" id="cd02541">
    <property type="entry name" value="UGPase_prokaryotic"/>
    <property type="match status" value="1"/>
</dbReference>
<feature type="domain" description="Nucleotidyl transferase" evidence="7">
    <location>
        <begin position="6"/>
        <end position="266"/>
    </location>
</feature>
<evidence type="ECO:0000256" key="5">
    <source>
        <dbReference type="ARBA" id="ARBA00048128"/>
    </source>
</evidence>
<evidence type="ECO:0000313" key="9">
    <source>
        <dbReference type="Proteomes" id="UP000654345"/>
    </source>
</evidence>
<dbReference type="InterPro" id="IPR005771">
    <property type="entry name" value="GalU_uridylyltTrfase_bac/arc"/>
</dbReference>
<comment type="similarity">
    <text evidence="1 6">Belongs to the UDPGP type 2 family.</text>
</comment>
<evidence type="ECO:0000256" key="4">
    <source>
        <dbReference type="ARBA" id="ARBA00022695"/>
    </source>
</evidence>
<dbReference type="InterPro" id="IPR005835">
    <property type="entry name" value="NTP_transferase_dom"/>
</dbReference>
<keyword evidence="4 6" id="KW-0548">Nucleotidyltransferase</keyword>
<accession>A0ABQ3UK38</accession>
<dbReference type="Gene3D" id="3.90.550.10">
    <property type="entry name" value="Spore Coat Polysaccharide Biosynthesis Protein SpsA, Chain A"/>
    <property type="match status" value="1"/>
</dbReference>
<evidence type="ECO:0000256" key="2">
    <source>
        <dbReference type="ARBA" id="ARBA00012415"/>
    </source>
</evidence>
<dbReference type="EC" id="2.7.7.9" evidence="2 6"/>
<protein>
    <recommendedName>
        <fullName evidence="2 6">UTP--glucose-1-phosphate uridylyltransferase</fullName>
        <ecNumber evidence="2 6">2.7.7.9</ecNumber>
    </recommendedName>
    <alternativeName>
        <fullName evidence="6">UDP-glucose pyrophosphorylase</fullName>
    </alternativeName>
</protein>
<evidence type="ECO:0000256" key="1">
    <source>
        <dbReference type="ARBA" id="ARBA00006890"/>
    </source>
</evidence>
<dbReference type="Pfam" id="PF00483">
    <property type="entry name" value="NTP_transferase"/>
    <property type="match status" value="1"/>
</dbReference>